<evidence type="ECO:0000313" key="1">
    <source>
        <dbReference type="EMBL" id="MFI0576848.1"/>
    </source>
</evidence>
<dbReference type="Proteomes" id="UP001610810">
    <property type="component" value="Unassembled WGS sequence"/>
</dbReference>
<keyword evidence="2" id="KW-1185">Reference proteome</keyword>
<comment type="caution">
    <text evidence="1">The sequence shown here is derived from an EMBL/GenBank/DDBJ whole genome shotgun (WGS) entry which is preliminary data.</text>
</comment>
<accession>A0ABW7SDE5</accession>
<gene>
    <name evidence="1" type="ORF">ACH3YB_35020</name>
</gene>
<dbReference type="EMBL" id="JBIQWK010000015">
    <property type="protein sequence ID" value="MFI0576848.1"/>
    <property type="molecule type" value="Genomic_DNA"/>
</dbReference>
<organism evidence="1 2">
    <name type="scientific">Streptomyces tendae</name>
    <dbReference type="NCBI Taxonomy" id="1932"/>
    <lineage>
        <taxon>Bacteria</taxon>
        <taxon>Bacillati</taxon>
        <taxon>Actinomycetota</taxon>
        <taxon>Actinomycetes</taxon>
        <taxon>Kitasatosporales</taxon>
        <taxon>Streptomycetaceae</taxon>
        <taxon>Streptomyces</taxon>
    </lineage>
</organism>
<protein>
    <submittedName>
        <fullName evidence="1">Uncharacterized protein</fullName>
    </submittedName>
</protein>
<proteinExistence type="predicted"/>
<name>A0ABW7SDE5_STRTE</name>
<sequence length="129" mass="14158">MHGCTPLRCLIPLPAIDPDVVRRSALARPDHGPDFIYSDHAGARRVATVAGAPAGHHTGPRHQPDNDTFPPVGAVDDLARLFSFTSVTRWHHASHQVPPHSTNDHIGRVRTPATVVDRTVTWWHGTPRN</sequence>
<dbReference type="RefSeq" id="WP_398353600.1">
    <property type="nucleotide sequence ID" value="NZ_JBIQWK010000015.1"/>
</dbReference>
<evidence type="ECO:0000313" key="2">
    <source>
        <dbReference type="Proteomes" id="UP001610810"/>
    </source>
</evidence>
<reference evidence="1 2" key="1">
    <citation type="submission" date="2024-10" db="EMBL/GenBank/DDBJ databases">
        <authorList>
            <person name="Wannawong T."/>
            <person name="Kuncharoen N."/>
            <person name="Mhuantong W."/>
        </authorList>
    </citation>
    <scope>NUCLEOTIDE SEQUENCE [LARGE SCALE GENOMIC DNA]</scope>
    <source>
        <strain evidence="1 2">CALK1-4</strain>
    </source>
</reference>